<dbReference type="EMBL" id="LJIG01000250">
    <property type="protein sequence ID" value="KRT86690.1"/>
    <property type="molecule type" value="Genomic_DNA"/>
</dbReference>
<dbReference type="AlphaFoldDB" id="A0A0T6BH65"/>
<proteinExistence type="predicted"/>
<dbReference type="Proteomes" id="UP000051574">
    <property type="component" value="Unassembled WGS sequence"/>
</dbReference>
<protein>
    <submittedName>
        <fullName evidence="1">Uncharacterized protein</fullName>
    </submittedName>
</protein>
<accession>A0A0T6BH65</accession>
<keyword evidence="2" id="KW-1185">Reference proteome</keyword>
<name>A0A0T6BH65_9SCAR</name>
<comment type="caution">
    <text evidence="1">The sequence shown here is derived from an EMBL/GenBank/DDBJ whole genome shotgun (WGS) entry which is preliminary data.</text>
</comment>
<sequence length="143" mass="15807">RRLSLALNIAISVEMKANPLVAATATLSVVILLLTNYAEAQLFNGHPQYDLFTQQNLITGNVDPVLDARAAPHPAVVENALAESQLPAELLNPFYKNPAIAAGLAKESWFGHKEFPVHNREADKIPRSEILKIVKRLEGHRRK</sequence>
<feature type="non-terminal residue" evidence="1">
    <location>
        <position position="1"/>
    </location>
</feature>
<evidence type="ECO:0000313" key="2">
    <source>
        <dbReference type="Proteomes" id="UP000051574"/>
    </source>
</evidence>
<organism evidence="1 2">
    <name type="scientific">Oryctes borbonicus</name>
    <dbReference type="NCBI Taxonomy" id="1629725"/>
    <lineage>
        <taxon>Eukaryota</taxon>
        <taxon>Metazoa</taxon>
        <taxon>Ecdysozoa</taxon>
        <taxon>Arthropoda</taxon>
        <taxon>Hexapoda</taxon>
        <taxon>Insecta</taxon>
        <taxon>Pterygota</taxon>
        <taxon>Neoptera</taxon>
        <taxon>Endopterygota</taxon>
        <taxon>Coleoptera</taxon>
        <taxon>Polyphaga</taxon>
        <taxon>Scarabaeiformia</taxon>
        <taxon>Scarabaeidae</taxon>
        <taxon>Dynastinae</taxon>
        <taxon>Oryctes</taxon>
    </lineage>
</organism>
<reference evidence="1 2" key="1">
    <citation type="submission" date="2015-09" db="EMBL/GenBank/DDBJ databases">
        <title>Draft genome of the scarab beetle Oryctes borbonicus.</title>
        <authorList>
            <person name="Meyer J.M."/>
            <person name="Markov G.V."/>
            <person name="Baskaran P."/>
            <person name="Herrmann M."/>
            <person name="Sommer R.J."/>
            <person name="Roedelsperger C."/>
        </authorList>
    </citation>
    <scope>NUCLEOTIDE SEQUENCE [LARGE SCALE GENOMIC DNA]</scope>
    <source>
        <strain evidence="1">OB123</strain>
        <tissue evidence="1">Whole animal</tissue>
    </source>
</reference>
<dbReference type="OrthoDB" id="7674957at2759"/>
<evidence type="ECO:0000313" key="1">
    <source>
        <dbReference type="EMBL" id="KRT86690.1"/>
    </source>
</evidence>
<gene>
    <name evidence="1" type="ORF">AMK59_1806</name>
</gene>